<proteinExistence type="predicted"/>
<protein>
    <submittedName>
        <fullName evidence="1">Uncharacterized protein</fullName>
    </submittedName>
</protein>
<evidence type="ECO:0000313" key="2">
    <source>
        <dbReference type="Proteomes" id="UP000800093"/>
    </source>
</evidence>
<reference evidence="2" key="1">
    <citation type="journal article" date="2020" name="Stud. Mycol.">
        <title>101 Dothideomycetes genomes: A test case for predicting lifestyles and emergence of pathogens.</title>
        <authorList>
            <person name="Haridas S."/>
            <person name="Albert R."/>
            <person name="Binder M."/>
            <person name="Bloem J."/>
            <person name="LaButti K."/>
            <person name="Salamov A."/>
            <person name="Andreopoulos B."/>
            <person name="Baker S."/>
            <person name="Barry K."/>
            <person name="Bills G."/>
            <person name="Bluhm B."/>
            <person name="Cannon C."/>
            <person name="Castanera R."/>
            <person name="Culley D."/>
            <person name="Daum C."/>
            <person name="Ezra D."/>
            <person name="Gonzalez J."/>
            <person name="Henrissat B."/>
            <person name="Kuo A."/>
            <person name="Liang C."/>
            <person name="Lipzen A."/>
            <person name="Lutzoni F."/>
            <person name="Magnuson J."/>
            <person name="Mondo S."/>
            <person name="Nolan M."/>
            <person name="Ohm R."/>
            <person name="Pangilinan J."/>
            <person name="Park H.-J."/>
            <person name="Ramirez L."/>
            <person name="Alfaro M."/>
            <person name="Sun H."/>
            <person name="Tritt A."/>
            <person name="Yoshinaga Y."/>
            <person name="Zwiers L.-H."/>
            <person name="Turgeon B."/>
            <person name="Goodwin S."/>
            <person name="Spatafora J."/>
            <person name="Crous P."/>
            <person name="Grigoriev I."/>
        </authorList>
    </citation>
    <scope>NUCLEOTIDE SEQUENCE [LARGE SCALE GENOMIC DNA]</scope>
    <source>
        <strain evidence="2">CBS 304.66</strain>
    </source>
</reference>
<evidence type="ECO:0000313" key="1">
    <source>
        <dbReference type="EMBL" id="KAF2267992.1"/>
    </source>
</evidence>
<dbReference type="Proteomes" id="UP000800093">
    <property type="component" value="Unassembled WGS sequence"/>
</dbReference>
<organism evidence="1 2">
    <name type="scientific">Lojkania enalia</name>
    <dbReference type="NCBI Taxonomy" id="147567"/>
    <lineage>
        <taxon>Eukaryota</taxon>
        <taxon>Fungi</taxon>
        <taxon>Dikarya</taxon>
        <taxon>Ascomycota</taxon>
        <taxon>Pezizomycotina</taxon>
        <taxon>Dothideomycetes</taxon>
        <taxon>Pleosporomycetidae</taxon>
        <taxon>Pleosporales</taxon>
        <taxon>Pleosporales incertae sedis</taxon>
        <taxon>Lojkania</taxon>
    </lineage>
</organism>
<dbReference type="AlphaFoldDB" id="A0A9P4KH95"/>
<gene>
    <name evidence="1" type="ORF">CC78DRAFT_576534</name>
</gene>
<sequence length="155" mass="17438">MVMLSEDMTFSRRMYCPSHCLLILQAQNVHSAIQRSSSIGPHRKNRHRDKLVLPYFIGTYLTKRMHPLGISPDKLLPKMEPRGQQQGKCVTENLQLEPCQAVVREKKSLTAEALIGATEQCFTSFAHTLGLCVVSKRRVDVALHPATSSRTTSHL</sequence>
<keyword evidence="2" id="KW-1185">Reference proteome</keyword>
<comment type="caution">
    <text evidence="1">The sequence shown here is derived from an EMBL/GenBank/DDBJ whole genome shotgun (WGS) entry which is preliminary data.</text>
</comment>
<accession>A0A9P4KH95</accession>
<dbReference type="EMBL" id="ML986588">
    <property type="protein sequence ID" value="KAF2267992.1"/>
    <property type="molecule type" value="Genomic_DNA"/>
</dbReference>
<name>A0A9P4KH95_9PLEO</name>